<gene>
    <name evidence="3" type="ORF">U5817_12615</name>
</gene>
<evidence type="ECO:0000259" key="1">
    <source>
        <dbReference type="Pfam" id="PF01548"/>
    </source>
</evidence>
<keyword evidence="4" id="KW-1185">Reference proteome</keyword>
<evidence type="ECO:0000259" key="2">
    <source>
        <dbReference type="Pfam" id="PF02371"/>
    </source>
</evidence>
<organism evidence="3 4">
    <name type="scientific">Aromatoleum evansii</name>
    <name type="common">Azoarcus evansii</name>
    <dbReference type="NCBI Taxonomy" id="59406"/>
    <lineage>
        <taxon>Bacteria</taxon>
        <taxon>Pseudomonadati</taxon>
        <taxon>Pseudomonadota</taxon>
        <taxon>Betaproteobacteria</taxon>
        <taxon>Rhodocyclales</taxon>
        <taxon>Rhodocyclaceae</taxon>
        <taxon>Aromatoleum</taxon>
    </lineage>
</organism>
<dbReference type="InterPro" id="IPR002525">
    <property type="entry name" value="Transp_IS110-like_N"/>
</dbReference>
<sequence length="340" mass="36690">MNVVRIGLDIAKSVFQVHGVDPHGKPVIRKTLSRSQVCEFFAQLPRCLVGLEACAGSHYWARELGKLGHDARLMAGQFVSPYRKSGKNDANDAEAICEAVGRPNMRFVPVKSEEAQAVLTVHRARALTVSERTALVNQVRGLLGEFGIVAATGVSHVRKLLAEIGAGGKQLPILARETMGELHDRLRALDERILAYDRKIEALARQSEPARRLMAIEGIGPITASALVASVGNARTFTNGRQFAAWLGLTPRQNSSGGKAKLGAISKRGDVVLRTLLIHGTRSVLRLTAQKHDQKSVWAEALKARSCANVAAVALAAKHARIIWAMLARGTDYRSAAVPA</sequence>
<dbReference type="Proteomes" id="UP001626593">
    <property type="component" value="Chromosome"/>
</dbReference>
<reference evidence="3 4" key="1">
    <citation type="submission" date="2023-12" db="EMBL/GenBank/DDBJ databases">
        <title>A. evansii MAY27, complete genome.</title>
        <authorList>
            <person name="Wang Y."/>
        </authorList>
    </citation>
    <scope>NUCLEOTIDE SEQUENCE [LARGE SCALE GENOMIC DNA]</scope>
    <source>
        <strain evidence="3 4">MAY27</strain>
    </source>
</reference>
<dbReference type="InterPro" id="IPR003346">
    <property type="entry name" value="Transposase_20"/>
</dbReference>
<dbReference type="Pfam" id="PF01548">
    <property type="entry name" value="DEDD_Tnp_IS110"/>
    <property type="match status" value="1"/>
</dbReference>
<evidence type="ECO:0000313" key="4">
    <source>
        <dbReference type="Proteomes" id="UP001626593"/>
    </source>
</evidence>
<protein>
    <submittedName>
        <fullName evidence="3">IS110 family transposase</fullName>
    </submittedName>
</protein>
<feature type="domain" description="Transposase IS116/IS110/IS902 C-terminal" evidence="2">
    <location>
        <begin position="210"/>
        <end position="290"/>
    </location>
</feature>
<dbReference type="PANTHER" id="PTHR33055">
    <property type="entry name" value="TRANSPOSASE FOR INSERTION SEQUENCE ELEMENT IS1111A"/>
    <property type="match status" value="1"/>
</dbReference>
<dbReference type="InterPro" id="IPR047650">
    <property type="entry name" value="Transpos_IS110"/>
</dbReference>
<dbReference type="Pfam" id="PF02371">
    <property type="entry name" value="Transposase_20"/>
    <property type="match status" value="1"/>
</dbReference>
<name>A0ABZ1AXJ7_AROEV</name>
<dbReference type="NCBIfam" id="NF033542">
    <property type="entry name" value="transpos_IS110"/>
    <property type="match status" value="1"/>
</dbReference>
<dbReference type="PANTHER" id="PTHR33055:SF3">
    <property type="entry name" value="PUTATIVE TRANSPOSASE FOR IS117-RELATED"/>
    <property type="match status" value="1"/>
</dbReference>
<accession>A0ABZ1AXJ7</accession>
<dbReference type="EMBL" id="CP141259">
    <property type="protein sequence ID" value="WRL48853.1"/>
    <property type="molecule type" value="Genomic_DNA"/>
</dbReference>
<evidence type="ECO:0000313" key="3">
    <source>
        <dbReference type="EMBL" id="WRL48853.1"/>
    </source>
</evidence>
<feature type="domain" description="Transposase IS110-like N-terminal" evidence="1">
    <location>
        <begin position="6"/>
        <end position="145"/>
    </location>
</feature>
<dbReference type="RefSeq" id="WP_407280986.1">
    <property type="nucleotide sequence ID" value="NZ_CP141259.1"/>
</dbReference>
<proteinExistence type="predicted"/>